<sequence length="249" mass="26846">MFSGAARLLCTCRHRFSSFYYNLFPQAAGKRWEQHPDPGVGTGSPPPAFLCWGGALYRRAGGRIAAPAVVQKKRGKRGRGGEGERPQSVLALPGESPPPCSPPHLALVHPRRGSRQRPAPIAPLLPRGSPDAAASGPHSALVRALPLRPLLLRRSSAAQRHHRASCALAGRARGRAQRRLRPRGRRDHLMPRPPAHTRPSSGPCCCVPSRRAAWLFRSTPAPRDKLLCLWAGRQATPSGDCASTVTGIT</sequence>
<name>A0AAV7M2S5_PLEWA</name>
<organism evidence="2 3">
    <name type="scientific">Pleurodeles waltl</name>
    <name type="common">Iberian ribbed newt</name>
    <dbReference type="NCBI Taxonomy" id="8319"/>
    <lineage>
        <taxon>Eukaryota</taxon>
        <taxon>Metazoa</taxon>
        <taxon>Chordata</taxon>
        <taxon>Craniata</taxon>
        <taxon>Vertebrata</taxon>
        <taxon>Euteleostomi</taxon>
        <taxon>Amphibia</taxon>
        <taxon>Batrachia</taxon>
        <taxon>Caudata</taxon>
        <taxon>Salamandroidea</taxon>
        <taxon>Salamandridae</taxon>
        <taxon>Pleurodelinae</taxon>
        <taxon>Pleurodeles</taxon>
    </lineage>
</organism>
<dbReference type="Proteomes" id="UP001066276">
    <property type="component" value="Chromosome 10"/>
</dbReference>
<gene>
    <name evidence="2" type="ORF">NDU88_002823</name>
</gene>
<keyword evidence="3" id="KW-1185">Reference proteome</keyword>
<evidence type="ECO:0000256" key="1">
    <source>
        <dbReference type="SAM" id="MobiDB-lite"/>
    </source>
</evidence>
<comment type="caution">
    <text evidence="2">The sequence shown here is derived from an EMBL/GenBank/DDBJ whole genome shotgun (WGS) entry which is preliminary data.</text>
</comment>
<dbReference type="EMBL" id="JANPWB010000014">
    <property type="protein sequence ID" value="KAJ1097706.1"/>
    <property type="molecule type" value="Genomic_DNA"/>
</dbReference>
<dbReference type="AlphaFoldDB" id="A0AAV7M2S5"/>
<feature type="region of interest" description="Disordered" evidence="1">
    <location>
        <begin position="162"/>
        <end position="202"/>
    </location>
</feature>
<accession>A0AAV7M2S5</accession>
<proteinExistence type="predicted"/>
<reference evidence="2" key="1">
    <citation type="journal article" date="2022" name="bioRxiv">
        <title>Sequencing and chromosome-scale assembly of the giantPleurodeles waltlgenome.</title>
        <authorList>
            <person name="Brown T."/>
            <person name="Elewa A."/>
            <person name="Iarovenko S."/>
            <person name="Subramanian E."/>
            <person name="Araus A.J."/>
            <person name="Petzold A."/>
            <person name="Susuki M."/>
            <person name="Suzuki K.-i.T."/>
            <person name="Hayashi T."/>
            <person name="Toyoda A."/>
            <person name="Oliveira C."/>
            <person name="Osipova E."/>
            <person name="Leigh N.D."/>
            <person name="Simon A."/>
            <person name="Yun M.H."/>
        </authorList>
    </citation>
    <scope>NUCLEOTIDE SEQUENCE</scope>
    <source>
        <strain evidence="2">20211129_DDA</strain>
        <tissue evidence="2">Liver</tissue>
    </source>
</reference>
<evidence type="ECO:0000313" key="3">
    <source>
        <dbReference type="Proteomes" id="UP001066276"/>
    </source>
</evidence>
<protein>
    <submittedName>
        <fullName evidence="2">Uncharacterized protein</fullName>
    </submittedName>
</protein>
<feature type="region of interest" description="Disordered" evidence="1">
    <location>
        <begin position="71"/>
        <end position="137"/>
    </location>
</feature>
<evidence type="ECO:0000313" key="2">
    <source>
        <dbReference type="EMBL" id="KAJ1097706.1"/>
    </source>
</evidence>
<feature type="compositionally biased region" description="Basic residues" evidence="1">
    <location>
        <begin position="172"/>
        <end position="186"/>
    </location>
</feature>